<dbReference type="InterPro" id="IPR035906">
    <property type="entry name" value="MetI-like_sf"/>
</dbReference>
<dbReference type="NCBIfam" id="TIGR01726">
    <property type="entry name" value="HEQRo_perm_3TM"/>
    <property type="match status" value="1"/>
</dbReference>
<evidence type="ECO:0000256" key="1">
    <source>
        <dbReference type="ARBA" id="ARBA00004429"/>
    </source>
</evidence>
<feature type="domain" description="ABC transmembrane type-1" evidence="10">
    <location>
        <begin position="55"/>
        <end position="243"/>
    </location>
</feature>
<evidence type="ECO:0000256" key="9">
    <source>
        <dbReference type="SAM" id="MobiDB-lite"/>
    </source>
</evidence>
<evidence type="ECO:0000256" key="6">
    <source>
        <dbReference type="ARBA" id="ARBA00022989"/>
    </source>
</evidence>
<dbReference type="Gene3D" id="1.10.3720.10">
    <property type="entry name" value="MetI-like"/>
    <property type="match status" value="1"/>
</dbReference>
<evidence type="ECO:0000256" key="3">
    <source>
        <dbReference type="ARBA" id="ARBA00022448"/>
    </source>
</evidence>
<reference evidence="11 12" key="1">
    <citation type="submission" date="2024-09" db="EMBL/GenBank/DDBJ databases">
        <authorList>
            <person name="Sun Q."/>
            <person name="Mori K."/>
        </authorList>
    </citation>
    <scope>NUCLEOTIDE SEQUENCE [LARGE SCALE GENOMIC DNA]</scope>
    <source>
        <strain evidence="11 12">CCM 7468</strain>
    </source>
</reference>
<keyword evidence="3 8" id="KW-0813">Transport</keyword>
<evidence type="ECO:0000313" key="11">
    <source>
        <dbReference type="EMBL" id="MFC0385893.1"/>
    </source>
</evidence>
<feature type="transmembrane region" description="Helical" evidence="8">
    <location>
        <begin position="224"/>
        <end position="246"/>
    </location>
</feature>
<comment type="similarity">
    <text evidence="2">Belongs to the binding-protein-dependent transport system permease family. HisMQ subfamily.</text>
</comment>
<evidence type="ECO:0000313" key="12">
    <source>
        <dbReference type="Proteomes" id="UP001589789"/>
    </source>
</evidence>
<dbReference type="InterPro" id="IPR010065">
    <property type="entry name" value="AA_ABC_transptr_permease_3TM"/>
</dbReference>
<sequence>MAHKGRQETDLRRQSHDGTTRPSGRRCRHDAGRLMNYVFEFSQVFAAWDELLAGALRTLWLSAISMVLGLAVAVLGALAKANGPTWLRRIIDGYIEVIRNTPFLIQIFMVFFGLPAIGLRLEADEAALLAMVINVGAYGIEIIRAGVESIPKGQIEAGRALGLRPLQIFRLVVLKPALQAVYPSLTSQFILLMLNSSVCSAIAANELTAAANDIQARNFRSFEVYFVVTAIYFAMSVMFWGIFTWIERTFLARPASR</sequence>
<dbReference type="RefSeq" id="WP_377050035.1">
    <property type="nucleotide sequence ID" value="NZ_JBHLVZ010000019.1"/>
</dbReference>
<comment type="caution">
    <text evidence="11">The sequence shown here is derived from an EMBL/GenBank/DDBJ whole genome shotgun (WGS) entry which is preliminary data.</text>
</comment>
<dbReference type="InterPro" id="IPR043429">
    <property type="entry name" value="ArtM/GltK/GlnP/TcyL/YhdX-like"/>
</dbReference>
<accession>A0ABV6IQK5</accession>
<dbReference type="Pfam" id="PF00528">
    <property type="entry name" value="BPD_transp_1"/>
    <property type="match status" value="1"/>
</dbReference>
<dbReference type="PANTHER" id="PTHR30614:SF35">
    <property type="entry name" value="ABC TRANSPORTER PERMEASE PROTEIN"/>
    <property type="match status" value="1"/>
</dbReference>
<evidence type="ECO:0000256" key="7">
    <source>
        <dbReference type="ARBA" id="ARBA00023136"/>
    </source>
</evidence>
<feature type="compositionally biased region" description="Basic and acidic residues" evidence="9">
    <location>
        <begin position="1"/>
        <end position="19"/>
    </location>
</feature>
<keyword evidence="5 8" id="KW-0812">Transmembrane</keyword>
<comment type="subcellular location">
    <subcellularLocation>
        <location evidence="1">Cell inner membrane</location>
        <topology evidence="1">Multi-pass membrane protein</topology>
    </subcellularLocation>
    <subcellularLocation>
        <location evidence="8">Cell membrane</location>
        <topology evidence="8">Multi-pass membrane protein</topology>
    </subcellularLocation>
</comment>
<dbReference type="Proteomes" id="UP001589789">
    <property type="component" value="Unassembled WGS sequence"/>
</dbReference>
<dbReference type="SUPFAM" id="SSF161098">
    <property type="entry name" value="MetI-like"/>
    <property type="match status" value="1"/>
</dbReference>
<evidence type="ECO:0000256" key="2">
    <source>
        <dbReference type="ARBA" id="ARBA00010072"/>
    </source>
</evidence>
<feature type="transmembrane region" description="Helical" evidence="8">
    <location>
        <begin position="59"/>
        <end position="79"/>
    </location>
</feature>
<keyword evidence="6 8" id="KW-1133">Transmembrane helix</keyword>
<protein>
    <submittedName>
        <fullName evidence="11">Amino acid ABC transporter permease</fullName>
    </submittedName>
</protein>
<keyword evidence="12" id="KW-1185">Reference proteome</keyword>
<proteinExistence type="inferred from homology"/>
<dbReference type="PANTHER" id="PTHR30614">
    <property type="entry name" value="MEMBRANE COMPONENT OF AMINO ACID ABC TRANSPORTER"/>
    <property type="match status" value="1"/>
</dbReference>
<dbReference type="PROSITE" id="PS50928">
    <property type="entry name" value="ABC_TM1"/>
    <property type="match status" value="1"/>
</dbReference>
<gene>
    <name evidence="11" type="ORF">ACFFIC_10080</name>
</gene>
<evidence type="ECO:0000259" key="10">
    <source>
        <dbReference type="PROSITE" id="PS50928"/>
    </source>
</evidence>
<evidence type="ECO:0000256" key="8">
    <source>
        <dbReference type="RuleBase" id="RU363032"/>
    </source>
</evidence>
<dbReference type="EMBL" id="JBHLVZ010000019">
    <property type="protein sequence ID" value="MFC0385893.1"/>
    <property type="molecule type" value="Genomic_DNA"/>
</dbReference>
<feature type="region of interest" description="Disordered" evidence="9">
    <location>
        <begin position="1"/>
        <end position="26"/>
    </location>
</feature>
<dbReference type="InterPro" id="IPR000515">
    <property type="entry name" value="MetI-like"/>
</dbReference>
<evidence type="ECO:0000256" key="4">
    <source>
        <dbReference type="ARBA" id="ARBA00022475"/>
    </source>
</evidence>
<organism evidence="11 12">
    <name type="scientific">Muricoccus vinaceus</name>
    <dbReference type="NCBI Taxonomy" id="424704"/>
    <lineage>
        <taxon>Bacteria</taxon>
        <taxon>Pseudomonadati</taxon>
        <taxon>Pseudomonadota</taxon>
        <taxon>Alphaproteobacteria</taxon>
        <taxon>Acetobacterales</taxon>
        <taxon>Roseomonadaceae</taxon>
        <taxon>Muricoccus</taxon>
    </lineage>
</organism>
<keyword evidence="7 8" id="KW-0472">Membrane</keyword>
<name>A0ABV6IQK5_9PROT</name>
<keyword evidence="4" id="KW-1003">Cell membrane</keyword>
<feature type="transmembrane region" description="Helical" evidence="8">
    <location>
        <begin position="100"/>
        <end position="121"/>
    </location>
</feature>
<evidence type="ECO:0000256" key="5">
    <source>
        <dbReference type="ARBA" id="ARBA00022692"/>
    </source>
</evidence>
<dbReference type="CDD" id="cd06261">
    <property type="entry name" value="TM_PBP2"/>
    <property type="match status" value="1"/>
</dbReference>